<evidence type="ECO:0000313" key="15">
    <source>
        <dbReference type="Proteomes" id="UP000239494"/>
    </source>
</evidence>
<keyword evidence="15" id="KW-1185">Reference proteome</keyword>
<dbReference type="InterPro" id="IPR003594">
    <property type="entry name" value="HATPase_dom"/>
</dbReference>
<dbReference type="SUPFAM" id="SSF158472">
    <property type="entry name" value="HAMP domain-like"/>
    <property type="match status" value="1"/>
</dbReference>
<evidence type="ECO:0000256" key="10">
    <source>
        <dbReference type="ARBA" id="ARBA00023136"/>
    </source>
</evidence>
<dbReference type="AlphaFoldDB" id="A0A2T0SGC0"/>
<dbReference type="CDD" id="cd00075">
    <property type="entry name" value="HATPase"/>
    <property type="match status" value="1"/>
</dbReference>
<gene>
    <name evidence="14" type="ORF">CLV43_12151</name>
</gene>
<feature type="domain" description="Histidine kinase" evidence="12">
    <location>
        <begin position="175"/>
        <end position="387"/>
    </location>
</feature>
<comment type="subcellular location">
    <subcellularLocation>
        <location evidence="2">Cell membrane</location>
    </subcellularLocation>
</comment>
<dbReference type="SUPFAM" id="SSF47384">
    <property type="entry name" value="Homodimeric domain of signal transducing histidine kinase"/>
    <property type="match status" value="1"/>
</dbReference>
<feature type="transmembrane region" description="Helical" evidence="11">
    <location>
        <begin position="16"/>
        <end position="38"/>
    </location>
</feature>
<keyword evidence="8 11" id="KW-1133">Transmembrane helix</keyword>
<evidence type="ECO:0000313" key="14">
    <source>
        <dbReference type="EMBL" id="PRY32457.1"/>
    </source>
</evidence>
<protein>
    <recommendedName>
        <fullName evidence="3">histidine kinase</fullName>
        <ecNumber evidence="3">2.7.13.3</ecNumber>
    </recommendedName>
</protein>
<comment type="caution">
    <text evidence="14">The sequence shown here is derived from an EMBL/GenBank/DDBJ whole genome shotgun (WGS) entry which is preliminary data.</text>
</comment>
<dbReference type="Pfam" id="PF00512">
    <property type="entry name" value="HisKA"/>
    <property type="match status" value="1"/>
</dbReference>
<keyword evidence="9" id="KW-0902">Two-component regulatory system</keyword>
<dbReference type="SMART" id="SM00304">
    <property type="entry name" value="HAMP"/>
    <property type="match status" value="1"/>
</dbReference>
<dbReference type="PROSITE" id="PS50109">
    <property type="entry name" value="HIS_KIN"/>
    <property type="match status" value="1"/>
</dbReference>
<keyword evidence="5" id="KW-0808">Transferase</keyword>
<dbReference type="Pfam" id="PF02518">
    <property type="entry name" value="HATPase_c"/>
    <property type="match status" value="1"/>
</dbReference>
<dbReference type="PROSITE" id="PS50885">
    <property type="entry name" value="HAMP"/>
    <property type="match status" value="1"/>
</dbReference>
<dbReference type="InterPro" id="IPR005467">
    <property type="entry name" value="His_kinase_dom"/>
</dbReference>
<dbReference type="InterPro" id="IPR003660">
    <property type="entry name" value="HAMP_dom"/>
</dbReference>
<dbReference type="GO" id="GO:0000155">
    <property type="term" value="F:phosphorelay sensor kinase activity"/>
    <property type="evidence" value="ECO:0007669"/>
    <property type="project" value="InterPro"/>
</dbReference>
<keyword evidence="4" id="KW-0597">Phosphoprotein</keyword>
<evidence type="ECO:0000256" key="1">
    <source>
        <dbReference type="ARBA" id="ARBA00000085"/>
    </source>
</evidence>
<dbReference type="Gene3D" id="1.10.287.130">
    <property type="match status" value="1"/>
</dbReference>
<dbReference type="Proteomes" id="UP000239494">
    <property type="component" value="Unassembled WGS sequence"/>
</dbReference>
<dbReference type="Gene3D" id="6.10.340.10">
    <property type="match status" value="1"/>
</dbReference>
<name>A0A2T0SGC0_9PSEU</name>
<evidence type="ECO:0000256" key="5">
    <source>
        <dbReference type="ARBA" id="ARBA00022679"/>
    </source>
</evidence>
<dbReference type="InterPro" id="IPR036890">
    <property type="entry name" value="HATPase_C_sf"/>
</dbReference>
<evidence type="ECO:0000256" key="3">
    <source>
        <dbReference type="ARBA" id="ARBA00012438"/>
    </source>
</evidence>
<dbReference type="EC" id="2.7.13.3" evidence="3"/>
<evidence type="ECO:0000256" key="11">
    <source>
        <dbReference type="SAM" id="Phobius"/>
    </source>
</evidence>
<evidence type="ECO:0000259" key="13">
    <source>
        <dbReference type="PROSITE" id="PS50885"/>
    </source>
</evidence>
<accession>A0A2T0SGC0</accession>
<keyword evidence="7 14" id="KW-0418">Kinase</keyword>
<organism evidence="14 15">
    <name type="scientific">Umezawaea tangerina</name>
    <dbReference type="NCBI Taxonomy" id="84725"/>
    <lineage>
        <taxon>Bacteria</taxon>
        <taxon>Bacillati</taxon>
        <taxon>Actinomycetota</taxon>
        <taxon>Actinomycetes</taxon>
        <taxon>Pseudonocardiales</taxon>
        <taxon>Pseudonocardiaceae</taxon>
        <taxon>Umezawaea</taxon>
    </lineage>
</organism>
<dbReference type="SMART" id="SM00387">
    <property type="entry name" value="HATPase_c"/>
    <property type="match status" value="1"/>
</dbReference>
<keyword evidence="6 11" id="KW-0812">Transmembrane</keyword>
<keyword evidence="10 11" id="KW-0472">Membrane</keyword>
<reference evidence="14 15" key="1">
    <citation type="submission" date="2018-03" db="EMBL/GenBank/DDBJ databases">
        <title>Genomic Encyclopedia of Archaeal and Bacterial Type Strains, Phase II (KMG-II): from individual species to whole genera.</title>
        <authorList>
            <person name="Goeker M."/>
        </authorList>
    </citation>
    <scope>NUCLEOTIDE SEQUENCE [LARGE SCALE GENOMIC DNA]</scope>
    <source>
        <strain evidence="14 15">DSM 44720</strain>
    </source>
</reference>
<dbReference type="Gene3D" id="3.30.565.10">
    <property type="entry name" value="Histidine kinase-like ATPase, C-terminal domain"/>
    <property type="match status" value="1"/>
</dbReference>
<evidence type="ECO:0000256" key="7">
    <source>
        <dbReference type="ARBA" id="ARBA00022777"/>
    </source>
</evidence>
<dbReference type="PANTHER" id="PTHR45436:SF5">
    <property type="entry name" value="SENSOR HISTIDINE KINASE TRCS"/>
    <property type="match status" value="1"/>
</dbReference>
<dbReference type="InterPro" id="IPR003661">
    <property type="entry name" value="HisK_dim/P_dom"/>
</dbReference>
<evidence type="ECO:0000256" key="2">
    <source>
        <dbReference type="ARBA" id="ARBA00004236"/>
    </source>
</evidence>
<dbReference type="CDD" id="cd00082">
    <property type="entry name" value="HisKA"/>
    <property type="match status" value="1"/>
</dbReference>
<sequence length="400" mass="42795">MKRLTPSNLTIRARLTLVYGGLFLLAGVLMLAVTYALVAQRTHDQPALTVTNSTTDPAALAPPEEGRTFITEYAREARQDVLDSVLTQGGIALAVVGVVAVALGRLIAGRLLQPLHRVTDTARRIARAPAADRSLHERIALEGPHDEIKELGDTFDLMVERLDRSFDGRRRFIANASHELRTPLTLNRTLLEIALQRPTASPDVLQLGETLLEINTRHERLIDGLLLLARSEREITEASYVDLADLADHVVDHTPAGEGRVDVEPGEAPTTGNPVLLERLVQNLVENGVRHNVPSGGWVRVRTGTAADGSAVLEVTNTGPVVPRYDVPALFEPFRRLTTPRQSATTPGAGLGLSIVRAVARAHGGDVHAEPREGGGLTVTTTLPGPVGVPGKDLVGAAVG</sequence>
<feature type="domain" description="HAMP" evidence="13">
    <location>
        <begin position="109"/>
        <end position="167"/>
    </location>
</feature>
<feature type="transmembrane region" description="Helical" evidence="11">
    <location>
        <begin position="85"/>
        <end position="108"/>
    </location>
</feature>
<dbReference type="InterPro" id="IPR050428">
    <property type="entry name" value="TCS_sensor_his_kinase"/>
</dbReference>
<comment type="catalytic activity">
    <reaction evidence="1">
        <text>ATP + protein L-histidine = ADP + protein N-phospho-L-histidine.</text>
        <dbReference type="EC" id="2.7.13.3"/>
    </reaction>
</comment>
<evidence type="ECO:0000256" key="4">
    <source>
        <dbReference type="ARBA" id="ARBA00022553"/>
    </source>
</evidence>
<dbReference type="GO" id="GO:0005886">
    <property type="term" value="C:plasma membrane"/>
    <property type="evidence" value="ECO:0007669"/>
    <property type="project" value="UniProtKB-SubCell"/>
</dbReference>
<dbReference type="EMBL" id="PVTF01000021">
    <property type="protein sequence ID" value="PRY32457.1"/>
    <property type="molecule type" value="Genomic_DNA"/>
</dbReference>
<dbReference type="SMART" id="SM00388">
    <property type="entry name" value="HisKA"/>
    <property type="match status" value="1"/>
</dbReference>
<dbReference type="SUPFAM" id="SSF55874">
    <property type="entry name" value="ATPase domain of HSP90 chaperone/DNA topoisomerase II/histidine kinase"/>
    <property type="match status" value="1"/>
</dbReference>
<evidence type="ECO:0000256" key="9">
    <source>
        <dbReference type="ARBA" id="ARBA00023012"/>
    </source>
</evidence>
<dbReference type="InterPro" id="IPR004358">
    <property type="entry name" value="Sig_transdc_His_kin-like_C"/>
</dbReference>
<evidence type="ECO:0000256" key="6">
    <source>
        <dbReference type="ARBA" id="ARBA00022692"/>
    </source>
</evidence>
<proteinExistence type="predicted"/>
<evidence type="ECO:0000259" key="12">
    <source>
        <dbReference type="PROSITE" id="PS50109"/>
    </source>
</evidence>
<dbReference type="PRINTS" id="PR00344">
    <property type="entry name" value="BCTRLSENSOR"/>
</dbReference>
<dbReference type="InterPro" id="IPR036097">
    <property type="entry name" value="HisK_dim/P_sf"/>
</dbReference>
<dbReference type="Pfam" id="PF00672">
    <property type="entry name" value="HAMP"/>
    <property type="match status" value="1"/>
</dbReference>
<dbReference type="PANTHER" id="PTHR45436">
    <property type="entry name" value="SENSOR HISTIDINE KINASE YKOH"/>
    <property type="match status" value="1"/>
</dbReference>
<dbReference type="RefSeq" id="WP_245887477.1">
    <property type="nucleotide sequence ID" value="NZ_PVTF01000021.1"/>
</dbReference>
<evidence type="ECO:0000256" key="8">
    <source>
        <dbReference type="ARBA" id="ARBA00022989"/>
    </source>
</evidence>